<feature type="compositionally biased region" description="Polar residues" evidence="2">
    <location>
        <begin position="795"/>
        <end position="809"/>
    </location>
</feature>
<dbReference type="Gene3D" id="1.20.1270.60">
    <property type="entry name" value="Arfaptin homology (AH) domain/BAR domain"/>
    <property type="match status" value="1"/>
</dbReference>
<dbReference type="EMBL" id="SWKV01000002">
    <property type="protein sequence ID" value="KAF3047533.1"/>
    <property type="molecule type" value="Genomic_DNA"/>
</dbReference>
<dbReference type="Gene3D" id="2.30.29.30">
    <property type="entry name" value="Pleckstrin-homology domain (PH domain)/Phosphotyrosine-binding domain (PTB)"/>
    <property type="match status" value="1"/>
</dbReference>
<keyword evidence="1" id="KW-0597">Phosphoprotein</keyword>
<dbReference type="AlphaFoldDB" id="A0A9P4X0S9"/>
<gene>
    <name evidence="4" type="ORF">E8E12_010058</name>
</gene>
<dbReference type="InterPro" id="IPR046869">
    <property type="entry name" value="SLM1/RGC1-like_PH"/>
</dbReference>
<dbReference type="CDD" id="cd13311">
    <property type="entry name" value="PH_Slm1"/>
    <property type="match status" value="1"/>
</dbReference>
<dbReference type="SMART" id="SM00233">
    <property type="entry name" value="PH"/>
    <property type="match status" value="1"/>
</dbReference>
<dbReference type="PANTHER" id="PTHR31941:SF16">
    <property type="entry name" value="PHOSPHATIDYLINOSITOL 4,5-BISPHOSPHATE-BINDING PROTEIN SLM1-RELATED"/>
    <property type="match status" value="1"/>
</dbReference>
<dbReference type="InterPro" id="IPR027267">
    <property type="entry name" value="AH/BAR_dom_sf"/>
</dbReference>
<dbReference type="Pfam" id="PF20400">
    <property type="entry name" value="BAR_4"/>
    <property type="match status" value="1"/>
</dbReference>
<dbReference type="InterPro" id="IPR046868">
    <property type="entry name" value="BAR_4"/>
</dbReference>
<sequence>MAGVPSIDDPSHLSRGYGEGSHLNVGVNDFATGGGQHERLGRFEEDFDARTRGSSVIDGGDVPQRSASRASSTLRDSALNQGSAPSRSGTLKKKGSVKRSGSLKRSGSRRSLHAGSIRGVTIDDQEQGYDREDSVFYTPVPTKGSPTDVLADRFQTWRKFLKDLITYFREVSSSYEHRAKSLLKVSNVINNTNAPASLLSGNGGLNDANRFLRDFHKQAIVEANKARDIEADVINQLSGLRADLAQKIKEIKSLSGDFKNNVEKEKENTRKCVTALEEALAVVDSDPSAIAGRGDPYVVRLGVERQVERQIDEENYLHRAYLNLENSGRELESIVVGEIQKAYNALASILKRDADEMYATVEKLRSGPIAMPRDQEWGRFVRSDSHFVNPDLPLRRLEEIEYPGKHHPATTEVRAGMLERKSKYLKSYTPGWYVLSPTHIHEFKSADRIYTQPPVMSLYLPDQKLGSRSQPGSSSHKFVIKGRQAGSMHRGHTWVFRAETYETMNAWYDDIKTLTEKSGEERNAFVRRHASVRSASAGSARSASSDGGLEEDEADAVPYSANQSMVSQPKEQQPTRPSPGGRFPSDLAVNRHLQEPLSPSSGSSDFGHDITNAPGGPLQHDVHPMYTATSTAQQPLDSTYVTSQRHEPSYMNAQPTHQQHYQDNIYSDPYSSDYGNLPNQPYGQRELAYVNPYTNQAQASFAQPTEGSPIERHDSNYGNWMAPAAGGVAAGALAGEAYRRHQNKEEEQAQQPQGTEQPYQTPQVDQRGVPIDDLTGGTQAQPQPQPQHHVDDFTGGTQAQSLPQPSSDRVATGRIVHPATTMAHQSERGLDSGVATPTPKNDNTSSFLGEAEAVPAASSGQTVKGGVVPVELVETAEQAFPFPGSGQTVNGGPVPVELVETAEQQAFPGVHRTNTDISVSDLHVPGEFPKVPGTPGTANGTFLSYAERF</sequence>
<dbReference type="PANTHER" id="PTHR31941">
    <property type="entry name" value="CYTOSKELETAL SIGNALING PROTEIN SLM1"/>
    <property type="match status" value="1"/>
</dbReference>
<feature type="compositionally biased region" description="Polar residues" evidence="2">
    <location>
        <begin position="560"/>
        <end position="575"/>
    </location>
</feature>
<organism evidence="4 5">
    <name type="scientific">Didymella heteroderae</name>
    <dbReference type="NCBI Taxonomy" id="1769908"/>
    <lineage>
        <taxon>Eukaryota</taxon>
        <taxon>Fungi</taxon>
        <taxon>Dikarya</taxon>
        <taxon>Ascomycota</taxon>
        <taxon>Pezizomycotina</taxon>
        <taxon>Dothideomycetes</taxon>
        <taxon>Pleosporomycetidae</taxon>
        <taxon>Pleosporales</taxon>
        <taxon>Pleosporineae</taxon>
        <taxon>Didymellaceae</taxon>
        <taxon>Didymella</taxon>
    </lineage>
</organism>
<dbReference type="Pfam" id="PF20399">
    <property type="entry name" value="PH_20"/>
    <property type="match status" value="1"/>
</dbReference>
<dbReference type="Proteomes" id="UP000758155">
    <property type="component" value="Unassembled WGS sequence"/>
</dbReference>
<evidence type="ECO:0000313" key="4">
    <source>
        <dbReference type="EMBL" id="KAF3047533.1"/>
    </source>
</evidence>
<accession>A0A9P4X0S9</accession>
<dbReference type="PROSITE" id="PS50003">
    <property type="entry name" value="PH_DOMAIN"/>
    <property type="match status" value="1"/>
</dbReference>
<keyword evidence="5" id="KW-1185">Reference proteome</keyword>
<feature type="compositionally biased region" description="Polar residues" evidence="2">
    <location>
        <begin position="749"/>
        <end position="764"/>
    </location>
</feature>
<dbReference type="OrthoDB" id="5598057at2759"/>
<proteinExistence type="predicted"/>
<dbReference type="SUPFAM" id="SSF50729">
    <property type="entry name" value="PH domain-like"/>
    <property type="match status" value="1"/>
</dbReference>
<evidence type="ECO:0000259" key="3">
    <source>
        <dbReference type="PROSITE" id="PS50003"/>
    </source>
</evidence>
<evidence type="ECO:0000313" key="5">
    <source>
        <dbReference type="Proteomes" id="UP000758155"/>
    </source>
</evidence>
<dbReference type="InterPro" id="IPR001849">
    <property type="entry name" value="PH_domain"/>
</dbReference>
<comment type="caution">
    <text evidence="4">The sequence shown here is derived from an EMBL/GenBank/DDBJ whole genome shotgun (WGS) entry which is preliminary data.</text>
</comment>
<evidence type="ECO:0000256" key="2">
    <source>
        <dbReference type="SAM" id="MobiDB-lite"/>
    </source>
</evidence>
<reference evidence="4" key="1">
    <citation type="submission" date="2019-04" db="EMBL/GenBank/DDBJ databases">
        <title>Sequencing of skin fungus with MAO and IRED activity.</title>
        <authorList>
            <person name="Marsaioli A.J."/>
            <person name="Bonatto J.M.C."/>
            <person name="Reis Junior O."/>
        </authorList>
    </citation>
    <scope>NUCLEOTIDE SEQUENCE</scope>
    <source>
        <strain evidence="4">28M1</strain>
    </source>
</reference>
<feature type="region of interest" description="Disordered" evidence="2">
    <location>
        <begin position="1"/>
        <end position="20"/>
    </location>
</feature>
<feature type="compositionally biased region" description="Low complexity" evidence="2">
    <location>
        <begin position="532"/>
        <end position="545"/>
    </location>
</feature>
<feature type="region of interest" description="Disordered" evidence="2">
    <location>
        <begin position="530"/>
        <end position="623"/>
    </location>
</feature>
<dbReference type="InterPro" id="IPR011993">
    <property type="entry name" value="PH-like_dom_sf"/>
</dbReference>
<protein>
    <recommendedName>
        <fullName evidence="3">PH domain-containing protein</fullName>
    </recommendedName>
</protein>
<dbReference type="SUPFAM" id="SSF103657">
    <property type="entry name" value="BAR/IMD domain-like"/>
    <property type="match status" value="1"/>
</dbReference>
<evidence type="ECO:0000256" key="1">
    <source>
        <dbReference type="ARBA" id="ARBA00022553"/>
    </source>
</evidence>
<feature type="compositionally biased region" description="Polar residues" evidence="2">
    <location>
        <begin position="65"/>
        <end position="89"/>
    </location>
</feature>
<name>A0A9P4X0S9_9PLEO</name>
<feature type="region of interest" description="Disordered" evidence="2">
    <location>
        <begin position="52"/>
        <end position="124"/>
    </location>
</feature>
<feature type="domain" description="PH" evidence="3">
    <location>
        <begin position="411"/>
        <end position="516"/>
    </location>
</feature>
<feature type="region of interest" description="Disordered" evidence="2">
    <location>
        <begin position="741"/>
        <end position="846"/>
    </location>
</feature>
<dbReference type="InterPro" id="IPR043453">
    <property type="entry name" value="Slm1_PH"/>
</dbReference>